<reference evidence="3 4" key="1">
    <citation type="submission" date="2019-04" db="EMBL/GenBank/DDBJ databases">
        <title>Geobacter oryzae sp. nov., ferric-reducing bacteria isolated from paddy soil.</title>
        <authorList>
            <person name="Xu Z."/>
            <person name="Masuda Y."/>
            <person name="Itoh H."/>
            <person name="Senoo K."/>
        </authorList>
    </citation>
    <scope>NUCLEOTIDE SEQUENCE [LARGE SCALE GENOMIC DNA]</scope>
    <source>
        <strain evidence="3 4">Red111</strain>
    </source>
</reference>
<feature type="domain" description="Isochorismatase-like" evidence="2">
    <location>
        <begin position="2"/>
        <end position="174"/>
    </location>
</feature>
<dbReference type="SUPFAM" id="SSF52499">
    <property type="entry name" value="Isochorismatase-like hydrolases"/>
    <property type="match status" value="1"/>
</dbReference>
<dbReference type="PANTHER" id="PTHR43540">
    <property type="entry name" value="PEROXYUREIDOACRYLATE/UREIDOACRYLATE AMIDOHYDROLASE-RELATED"/>
    <property type="match status" value="1"/>
</dbReference>
<evidence type="ECO:0000256" key="1">
    <source>
        <dbReference type="ARBA" id="ARBA00022801"/>
    </source>
</evidence>
<dbReference type="InterPro" id="IPR050272">
    <property type="entry name" value="Isochorismatase-like_hydrls"/>
</dbReference>
<dbReference type="GO" id="GO:0016787">
    <property type="term" value="F:hydrolase activity"/>
    <property type="evidence" value="ECO:0007669"/>
    <property type="project" value="UniProtKB-KW"/>
</dbReference>
<keyword evidence="4" id="KW-1185">Reference proteome</keyword>
<evidence type="ECO:0000313" key="3">
    <source>
        <dbReference type="EMBL" id="TGU72642.1"/>
    </source>
</evidence>
<name>A0A4V3NZQ6_9BACT</name>
<keyword evidence="1 3" id="KW-0378">Hydrolase</keyword>
<dbReference type="PANTHER" id="PTHR43540:SF1">
    <property type="entry name" value="ISOCHORISMATASE HYDROLASE"/>
    <property type="match status" value="1"/>
</dbReference>
<organism evidence="3 4">
    <name type="scientific">Geomonas terrae</name>
    <dbReference type="NCBI Taxonomy" id="2562681"/>
    <lineage>
        <taxon>Bacteria</taxon>
        <taxon>Pseudomonadati</taxon>
        <taxon>Thermodesulfobacteriota</taxon>
        <taxon>Desulfuromonadia</taxon>
        <taxon>Geobacterales</taxon>
        <taxon>Geobacteraceae</taxon>
        <taxon>Geomonas</taxon>
    </lineage>
</organism>
<proteinExistence type="predicted"/>
<dbReference type="Proteomes" id="UP000306416">
    <property type="component" value="Unassembled WGS sequence"/>
</dbReference>
<dbReference type="InterPro" id="IPR000868">
    <property type="entry name" value="Isochorismatase-like_dom"/>
</dbReference>
<dbReference type="Gene3D" id="3.40.50.850">
    <property type="entry name" value="Isochorismatase-like"/>
    <property type="match status" value="1"/>
</dbReference>
<protein>
    <submittedName>
        <fullName evidence="3">Cysteine hydrolase</fullName>
    </submittedName>
</protein>
<dbReference type="AlphaFoldDB" id="A0A4V3NZQ6"/>
<gene>
    <name evidence="3" type="ORF">E4633_10105</name>
</gene>
<evidence type="ECO:0000313" key="4">
    <source>
        <dbReference type="Proteomes" id="UP000306416"/>
    </source>
</evidence>
<evidence type="ECO:0000259" key="2">
    <source>
        <dbReference type="Pfam" id="PF00857"/>
    </source>
</evidence>
<dbReference type="Pfam" id="PF00857">
    <property type="entry name" value="Isochorismatase"/>
    <property type="match status" value="1"/>
</dbReference>
<accession>A0A4V3NZQ6</accession>
<comment type="caution">
    <text evidence="3">The sequence shown here is derived from an EMBL/GenBank/DDBJ whole genome shotgun (WGS) entry which is preliminary data.</text>
</comment>
<dbReference type="CDD" id="cd01014">
    <property type="entry name" value="nicotinamidase_related"/>
    <property type="match status" value="1"/>
</dbReference>
<dbReference type="EMBL" id="SRSC01000002">
    <property type="protein sequence ID" value="TGU72642.1"/>
    <property type="molecule type" value="Genomic_DNA"/>
</dbReference>
<dbReference type="InterPro" id="IPR036380">
    <property type="entry name" value="Isochorismatase-like_sf"/>
</dbReference>
<dbReference type="RefSeq" id="WP_135870117.1">
    <property type="nucleotide sequence ID" value="NZ_SRSC01000002.1"/>
</dbReference>
<sequence>MCLIIIDIQNDYFAGGTMELVGMPEAAANARLLLDAYCAAGLPVIHVQHLAARPDATFFIPGTPGAEINQIAAPIASEPVVVKHFPNSFRETGLLDLLKSKQITNLTICGAMSHMCIDTTVRAAFDLGFTCTLAADACATRDLTFEGHIVPAADVHAAYMSALSLVFARVTATATVIEELKRP</sequence>